<protein>
    <submittedName>
        <fullName evidence="4">BAR domain-containing protein</fullName>
    </submittedName>
</protein>
<evidence type="ECO:0000256" key="1">
    <source>
        <dbReference type="SAM" id="Coils"/>
    </source>
</evidence>
<proteinExistence type="predicted"/>
<gene>
    <name evidence="2" type="ORF">NBR_LOCUS18280</name>
</gene>
<keyword evidence="3" id="KW-1185">Reference proteome</keyword>
<evidence type="ECO:0000313" key="4">
    <source>
        <dbReference type="WBParaSite" id="NBR_0001827901-mRNA-1"/>
    </source>
</evidence>
<dbReference type="WBParaSite" id="NBR_0001827901-mRNA-1">
    <property type="protein sequence ID" value="NBR_0001827901-mRNA-1"/>
    <property type="gene ID" value="NBR_0001827901"/>
</dbReference>
<sequence>MDQGQGFQLSTSKRRLTLFCKKLDSTIAEAREVVSNFENQRVAQEKLTAVETFTKKVEEAQQEYATSLDRPERTPSAQEAVDYEQYLAMSEMTVLAAYEVAVQLRALLRMPSSTSKRNIEEEVFHGGTLLNAVAPGYTRQVHLLRRKDSNLHLKRQG</sequence>
<dbReference type="AlphaFoldDB" id="A0A0N4YM95"/>
<reference evidence="2 3" key="2">
    <citation type="submission" date="2018-11" db="EMBL/GenBank/DDBJ databases">
        <authorList>
            <consortium name="Pathogen Informatics"/>
        </authorList>
    </citation>
    <scope>NUCLEOTIDE SEQUENCE [LARGE SCALE GENOMIC DNA]</scope>
</reference>
<dbReference type="Proteomes" id="UP000271162">
    <property type="component" value="Unassembled WGS sequence"/>
</dbReference>
<name>A0A0N4YM95_NIPBR</name>
<organism evidence="4">
    <name type="scientific">Nippostrongylus brasiliensis</name>
    <name type="common">Rat hookworm</name>
    <dbReference type="NCBI Taxonomy" id="27835"/>
    <lineage>
        <taxon>Eukaryota</taxon>
        <taxon>Metazoa</taxon>
        <taxon>Ecdysozoa</taxon>
        <taxon>Nematoda</taxon>
        <taxon>Chromadorea</taxon>
        <taxon>Rhabditida</taxon>
        <taxon>Rhabditina</taxon>
        <taxon>Rhabditomorpha</taxon>
        <taxon>Strongyloidea</taxon>
        <taxon>Heligmosomidae</taxon>
        <taxon>Nippostrongylus</taxon>
    </lineage>
</organism>
<keyword evidence="1" id="KW-0175">Coiled coil</keyword>
<accession>A0A0N4YM95</accession>
<evidence type="ECO:0000313" key="2">
    <source>
        <dbReference type="EMBL" id="VDL82001.1"/>
    </source>
</evidence>
<feature type="coiled-coil region" evidence="1">
    <location>
        <begin position="20"/>
        <end position="70"/>
    </location>
</feature>
<dbReference type="EMBL" id="UYSL01023298">
    <property type="protein sequence ID" value="VDL82001.1"/>
    <property type="molecule type" value="Genomic_DNA"/>
</dbReference>
<evidence type="ECO:0000313" key="3">
    <source>
        <dbReference type="Proteomes" id="UP000271162"/>
    </source>
</evidence>
<reference evidence="4" key="1">
    <citation type="submission" date="2017-02" db="UniProtKB">
        <authorList>
            <consortium name="WormBaseParasite"/>
        </authorList>
    </citation>
    <scope>IDENTIFICATION</scope>
</reference>